<dbReference type="PANTHER" id="PTHR33529:SF2">
    <property type="entry name" value="LIPOPOLYSACCHARIDE EXPORT SYSTEM PERMEASE PROTEIN LPTG"/>
    <property type="match status" value="1"/>
</dbReference>
<name>A0A3G9GAT7_9CAUL</name>
<feature type="transmembrane region" description="Helical" evidence="6">
    <location>
        <begin position="26"/>
        <end position="48"/>
    </location>
</feature>
<dbReference type="RefSeq" id="WP_126423954.1">
    <property type="nucleotide sequence ID" value="NZ_AP018828.1"/>
</dbReference>
<dbReference type="OrthoDB" id="9798468at2"/>
<sequence length="379" mass="41273">MNPVTAALNLLAYVNPWRRERLTTYIITRCLMAIGTALVVVSSIIFLIDYVEISKSLGQRGDLSSFQIVGLLMLKSPNIILVLLPFAFLFGTLSAFVGLNRRSELIAMRAAGMSAWRFVLPAAGMAAILGALTVTVLNPVATVLADQYDRFAAQQSQSDTRAKSGEIYLRQGDGKQQTVIHARKQSEDGRLIDASFWTFSLDETEIPRFLTRIDASEAVLRPGTWQLKSARVSKPGETTLYYNTLSIGSNLSPERAFNRFAAPQSTNFWQLPGTIAQIESSGFSAAGYVLRLNQLLATPLMFAAMTALGAAFSLRLMRIGGLARLTLSGIVLGFMVFFLNQLCGSLGKAEVIPAFLAGWATPFAAFLTAMTLLVYTEDG</sequence>
<comment type="subcellular location">
    <subcellularLocation>
        <location evidence="1">Cell membrane</location>
        <topology evidence="1">Multi-pass membrane protein</topology>
    </subcellularLocation>
</comment>
<evidence type="ECO:0000256" key="2">
    <source>
        <dbReference type="ARBA" id="ARBA00022475"/>
    </source>
</evidence>
<protein>
    <submittedName>
        <fullName evidence="7">Permease YjgP</fullName>
    </submittedName>
</protein>
<gene>
    <name evidence="7" type="ORF">EM6_3000</name>
</gene>
<proteinExistence type="predicted"/>
<dbReference type="GO" id="GO:0043190">
    <property type="term" value="C:ATP-binding cassette (ABC) transporter complex"/>
    <property type="evidence" value="ECO:0007669"/>
    <property type="project" value="TreeGrafter"/>
</dbReference>
<evidence type="ECO:0000313" key="8">
    <source>
        <dbReference type="Proteomes" id="UP000278756"/>
    </source>
</evidence>
<dbReference type="Proteomes" id="UP000278756">
    <property type="component" value="Chromosome 2"/>
</dbReference>
<feature type="transmembrane region" description="Helical" evidence="6">
    <location>
        <begin position="351"/>
        <end position="375"/>
    </location>
</feature>
<keyword evidence="2" id="KW-1003">Cell membrane</keyword>
<feature type="transmembrane region" description="Helical" evidence="6">
    <location>
        <begin position="295"/>
        <end position="314"/>
    </location>
</feature>
<dbReference type="InterPro" id="IPR005495">
    <property type="entry name" value="LptG/LptF_permease"/>
</dbReference>
<evidence type="ECO:0000256" key="4">
    <source>
        <dbReference type="ARBA" id="ARBA00022989"/>
    </source>
</evidence>
<dbReference type="PANTHER" id="PTHR33529">
    <property type="entry name" value="SLR0882 PROTEIN-RELATED"/>
    <property type="match status" value="1"/>
</dbReference>
<dbReference type="Pfam" id="PF03739">
    <property type="entry name" value="LptF_LptG"/>
    <property type="match status" value="1"/>
</dbReference>
<feature type="transmembrane region" description="Helical" evidence="6">
    <location>
        <begin position="118"/>
        <end position="141"/>
    </location>
</feature>
<organism evidence="7 8">
    <name type="scientific">Asticcacaulis excentricus</name>
    <dbReference type="NCBI Taxonomy" id="78587"/>
    <lineage>
        <taxon>Bacteria</taxon>
        <taxon>Pseudomonadati</taxon>
        <taxon>Pseudomonadota</taxon>
        <taxon>Alphaproteobacteria</taxon>
        <taxon>Caulobacterales</taxon>
        <taxon>Caulobacteraceae</taxon>
        <taxon>Asticcacaulis</taxon>
    </lineage>
</organism>
<evidence type="ECO:0000256" key="6">
    <source>
        <dbReference type="SAM" id="Phobius"/>
    </source>
</evidence>
<feature type="transmembrane region" description="Helical" evidence="6">
    <location>
        <begin position="321"/>
        <end position="339"/>
    </location>
</feature>
<evidence type="ECO:0000313" key="7">
    <source>
        <dbReference type="EMBL" id="BBF82364.1"/>
    </source>
</evidence>
<evidence type="ECO:0000256" key="3">
    <source>
        <dbReference type="ARBA" id="ARBA00022692"/>
    </source>
</evidence>
<keyword evidence="5 6" id="KW-0472">Membrane</keyword>
<feature type="transmembrane region" description="Helical" evidence="6">
    <location>
        <begin position="79"/>
        <end position="97"/>
    </location>
</feature>
<evidence type="ECO:0000256" key="5">
    <source>
        <dbReference type="ARBA" id="ARBA00023136"/>
    </source>
</evidence>
<dbReference type="EMBL" id="AP018828">
    <property type="protein sequence ID" value="BBF82364.1"/>
    <property type="molecule type" value="Genomic_DNA"/>
</dbReference>
<keyword evidence="4 6" id="KW-1133">Transmembrane helix</keyword>
<dbReference type="AlphaFoldDB" id="A0A3G9GAT7"/>
<accession>A0A3G9GAT7</accession>
<keyword evidence="3 6" id="KW-0812">Transmembrane</keyword>
<reference evidence="8" key="2">
    <citation type="journal article" date="2017" name="Plant Physiol. Biochem.">
        <title>Differential oxidative and antioxidative response of duckweed Lemna minor toward plant growth promoting/inhibiting bacteria.</title>
        <authorList>
            <person name="Ishizawa H."/>
            <person name="Kuroda M."/>
            <person name="Morikawa M."/>
            <person name="Ike M."/>
        </authorList>
    </citation>
    <scope>NUCLEOTIDE SEQUENCE [LARGE SCALE GENOMIC DNA]</scope>
    <source>
        <strain evidence="8">M6</strain>
    </source>
</reference>
<evidence type="ECO:0000256" key="1">
    <source>
        <dbReference type="ARBA" id="ARBA00004651"/>
    </source>
</evidence>
<dbReference type="GO" id="GO:0015920">
    <property type="term" value="P:lipopolysaccharide transport"/>
    <property type="evidence" value="ECO:0007669"/>
    <property type="project" value="TreeGrafter"/>
</dbReference>
<reference evidence="8" key="1">
    <citation type="journal article" date="2017" name="Biotechnol. Biofuels">
        <title>Evaluation of environmental bacterial communities as a factor affecting the growth of duckweed Lemna minor.</title>
        <authorList>
            <person name="Ishizawa H."/>
            <person name="Kuroda M."/>
            <person name="Morikawa M."/>
            <person name="Ike M."/>
        </authorList>
    </citation>
    <scope>NUCLEOTIDE SEQUENCE [LARGE SCALE GENOMIC DNA]</scope>
    <source>
        <strain evidence="8">M6</strain>
    </source>
</reference>